<dbReference type="Pfam" id="PF00293">
    <property type="entry name" value="NUDIX"/>
    <property type="match status" value="1"/>
</dbReference>
<dbReference type="InterPro" id="IPR020476">
    <property type="entry name" value="Nudix_hydrolase"/>
</dbReference>
<dbReference type="PRINTS" id="PR00502">
    <property type="entry name" value="NUDIXFAMILY"/>
</dbReference>
<proteinExistence type="predicted"/>
<dbReference type="PROSITE" id="PS00893">
    <property type="entry name" value="NUDIX_BOX"/>
    <property type="match status" value="1"/>
</dbReference>
<dbReference type="PANTHER" id="PTHR43736:SF1">
    <property type="entry name" value="DIHYDRONEOPTERIN TRIPHOSPHATE DIPHOSPHATASE"/>
    <property type="match status" value="1"/>
</dbReference>
<evidence type="ECO:0000313" key="3">
    <source>
        <dbReference type="EMBL" id="MBA2840742.1"/>
    </source>
</evidence>
<dbReference type="EMBL" id="JACDUI010000002">
    <property type="protein sequence ID" value="MBA2840742.1"/>
    <property type="molecule type" value="Genomic_DNA"/>
</dbReference>
<dbReference type="PROSITE" id="PS51462">
    <property type="entry name" value="NUDIX"/>
    <property type="match status" value="1"/>
</dbReference>
<evidence type="ECO:0000313" key="4">
    <source>
        <dbReference type="Proteomes" id="UP000563838"/>
    </source>
</evidence>
<dbReference type="Gene3D" id="3.90.79.10">
    <property type="entry name" value="Nucleoside Triphosphate Pyrophosphohydrolase"/>
    <property type="match status" value="1"/>
</dbReference>
<evidence type="ECO:0000259" key="2">
    <source>
        <dbReference type="PROSITE" id="PS51462"/>
    </source>
</evidence>
<dbReference type="EC" id="3.6.1.55" evidence="3"/>
<evidence type="ECO:0000256" key="1">
    <source>
        <dbReference type="ARBA" id="ARBA00022801"/>
    </source>
</evidence>
<dbReference type="CDD" id="cd18873">
    <property type="entry name" value="NUDIX_NadM_like"/>
    <property type="match status" value="1"/>
</dbReference>
<dbReference type="InterPro" id="IPR020084">
    <property type="entry name" value="NUDIX_hydrolase_CS"/>
</dbReference>
<protein>
    <submittedName>
        <fullName evidence="3">8-oxo-dGTP diphosphatase</fullName>
        <ecNumber evidence="3">3.6.1.55</ecNumber>
    </submittedName>
</protein>
<dbReference type="InterPro" id="IPR000086">
    <property type="entry name" value="NUDIX_hydrolase_dom"/>
</dbReference>
<reference evidence="3 4" key="1">
    <citation type="submission" date="2020-07" db="EMBL/GenBank/DDBJ databases">
        <title>Genomic Encyclopedia of Type Strains, Phase IV (KMG-V): Genome sequencing to study the core and pangenomes of soil and plant-associated prokaryotes.</title>
        <authorList>
            <person name="Whitman W."/>
        </authorList>
    </citation>
    <scope>NUCLEOTIDE SEQUENCE [LARGE SCALE GENOMIC DNA]</scope>
    <source>
        <strain evidence="3 4">A4</strain>
    </source>
</reference>
<name>A0A7J9NP25_METMI</name>
<dbReference type="AlphaFoldDB" id="A0A7J9NP25"/>
<accession>A0A7J9NP25</accession>
<dbReference type="RefSeq" id="WP_181488466.1">
    <property type="nucleotide sequence ID" value="NZ_JACDUI010000002.1"/>
</dbReference>
<dbReference type="InterPro" id="IPR015797">
    <property type="entry name" value="NUDIX_hydrolase-like_dom_sf"/>
</dbReference>
<gene>
    <name evidence="3" type="ORF">HNP87_001274</name>
</gene>
<keyword evidence="1 3" id="KW-0378">Hydrolase</keyword>
<dbReference type="PANTHER" id="PTHR43736">
    <property type="entry name" value="ADP-RIBOSE PYROPHOSPHATASE"/>
    <property type="match status" value="1"/>
</dbReference>
<sequence length="171" mass="19590">MEYNLLLKIKDESMEKEVLDELLNFLDKKYAGKVVAEPYRRINLTVDILIKYKSGIVLIKRKNEPYKDYWAVTGGFVEYGERIEEAAKREAKEETGLDIDNLKLIGVYSDPSRDSRGHTVTVAFLADGIGTLKSGSDAKDARIFNLDELKNMDFAFDHKKLIDDSIHHIFD</sequence>
<feature type="domain" description="Nudix hydrolase" evidence="2">
    <location>
        <begin position="39"/>
        <end position="166"/>
    </location>
</feature>
<dbReference type="Proteomes" id="UP000563838">
    <property type="component" value="Unassembled WGS sequence"/>
</dbReference>
<dbReference type="GO" id="GO:0035539">
    <property type="term" value="F:8-oxo-7,8-dihydrodeoxyguanosine triphosphate pyrophosphatase activity"/>
    <property type="evidence" value="ECO:0007669"/>
    <property type="project" value="UniProtKB-EC"/>
</dbReference>
<dbReference type="SUPFAM" id="SSF55811">
    <property type="entry name" value="Nudix"/>
    <property type="match status" value="1"/>
</dbReference>
<comment type="caution">
    <text evidence="3">The sequence shown here is derived from an EMBL/GenBank/DDBJ whole genome shotgun (WGS) entry which is preliminary data.</text>
</comment>
<organism evidence="3 4">
    <name type="scientific">Methanococcus maripaludis</name>
    <name type="common">Methanococcus deltae</name>
    <dbReference type="NCBI Taxonomy" id="39152"/>
    <lineage>
        <taxon>Archaea</taxon>
        <taxon>Methanobacteriati</taxon>
        <taxon>Methanobacteriota</taxon>
        <taxon>Methanomada group</taxon>
        <taxon>Methanococci</taxon>
        <taxon>Methanococcales</taxon>
        <taxon>Methanococcaceae</taxon>
        <taxon>Methanococcus</taxon>
    </lineage>
</organism>